<dbReference type="Gene3D" id="1.10.287.470">
    <property type="entry name" value="Helix hairpin bin"/>
    <property type="match status" value="1"/>
</dbReference>
<keyword evidence="4" id="KW-1185">Reference proteome</keyword>
<accession>A0ABX0HCI5</accession>
<proteinExistence type="inferred from homology"/>
<dbReference type="Pfam" id="PF25967">
    <property type="entry name" value="RND-MFP_C"/>
    <property type="match status" value="1"/>
</dbReference>
<dbReference type="Gene3D" id="2.40.50.100">
    <property type="match status" value="1"/>
</dbReference>
<evidence type="ECO:0000256" key="1">
    <source>
        <dbReference type="ARBA" id="ARBA00009477"/>
    </source>
</evidence>
<comment type="similarity">
    <text evidence="1">Belongs to the membrane fusion protein (MFP) (TC 8.A.1) family.</text>
</comment>
<dbReference type="SUPFAM" id="SSF111369">
    <property type="entry name" value="HlyD-like secretion proteins"/>
    <property type="match status" value="1"/>
</dbReference>
<evidence type="ECO:0000259" key="2">
    <source>
        <dbReference type="Pfam" id="PF25967"/>
    </source>
</evidence>
<dbReference type="Gene3D" id="2.40.420.20">
    <property type="match status" value="1"/>
</dbReference>
<reference evidence="3 4" key="1">
    <citation type="submission" date="2020-03" db="EMBL/GenBank/DDBJ databases">
        <title>Cyclobacterium plantarum sp. nov., a marine bacterium isolated from a coastal-marine wetland.</title>
        <authorList>
            <person name="Sanchez-Porro C."/>
            <person name="Ventosa A."/>
            <person name="Amoozegar M."/>
        </authorList>
    </citation>
    <scope>NUCLEOTIDE SEQUENCE [LARGE SCALE GENOMIC DNA]</scope>
    <source>
        <strain evidence="3 4">GBPx2</strain>
    </source>
</reference>
<dbReference type="EMBL" id="JAANYN010000005">
    <property type="protein sequence ID" value="NHE57877.1"/>
    <property type="molecule type" value="Genomic_DNA"/>
</dbReference>
<comment type="caution">
    <text evidence="3">The sequence shown here is derived from an EMBL/GenBank/DDBJ whole genome shotgun (WGS) entry which is preliminary data.</text>
</comment>
<gene>
    <name evidence="3" type="ORF">G9Q97_13765</name>
</gene>
<dbReference type="InterPro" id="IPR058627">
    <property type="entry name" value="MdtA-like_C"/>
</dbReference>
<dbReference type="NCBIfam" id="TIGR01730">
    <property type="entry name" value="RND_mfp"/>
    <property type="match status" value="1"/>
</dbReference>
<organism evidence="3 4">
    <name type="scientific">Cyclobacterium plantarum</name>
    <dbReference type="NCBI Taxonomy" id="2716263"/>
    <lineage>
        <taxon>Bacteria</taxon>
        <taxon>Pseudomonadati</taxon>
        <taxon>Bacteroidota</taxon>
        <taxon>Cytophagia</taxon>
        <taxon>Cytophagales</taxon>
        <taxon>Cyclobacteriaceae</taxon>
        <taxon>Cyclobacterium</taxon>
    </lineage>
</organism>
<sequence>MDRKLEKKTWTPKLIAMLLAGTLLVAFVLYQLVFADARSSMNVNRERITIATVKTGEFTDYIPVSGTIEPGEVFYLDAIERGNIQEIIRESGSMVEKGDTILMLTNSNLQLEVMQRETDLYFQINNLRQTRLLLDQNDLSQQAQLAEIDYQINLLKPQYERFRELHNKKLISDRELEEVKEEYEYNLKRQRLTYESYRNDSIARSIQKRQLRESEARMNQSLNGVGHILDNLLVKAPITGQLTTEQIEVGQSINAGERYGQIDVIDKFKARVPIDELYLPRISTGLKGTFSFSDETFEMEISKIYPNVTGGRFEVDMVFTGNAPTGIRRGQTVRIRLELGESEQATLLPTGGFYKDTGGNWVFVVDEESENAEKRDIRLGRKNPEYYEVIEGLQPGEKVIVSGYENFGKNEVLNLNR</sequence>
<evidence type="ECO:0000313" key="4">
    <source>
        <dbReference type="Proteomes" id="UP000649799"/>
    </source>
</evidence>
<evidence type="ECO:0000313" key="3">
    <source>
        <dbReference type="EMBL" id="NHE57877.1"/>
    </source>
</evidence>
<dbReference type="Gene3D" id="2.40.30.170">
    <property type="match status" value="1"/>
</dbReference>
<dbReference type="PANTHER" id="PTHR30469:SF15">
    <property type="entry name" value="HLYD FAMILY OF SECRETION PROTEINS"/>
    <property type="match status" value="1"/>
</dbReference>
<dbReference type="PANTHER" id="PTHR30469">
    <property type="entry name" value="MULTIDRUG RESISTANCE PROTEIN MDTA"/>
    <property type="match status" value="1"/>
</dbReference>
<name>A0ABX0HCI5_9BACT</name>
<dbReference type="InterPro" id="IPR006143">
    <property type="entry name" value="RND_pump_MFP"/>
</dbReference>
<protein>
    <submittedName>
        <fullName evidence="3">Efflux RND transporter periplasmic adaptor subunit</fullName>
    </submittedName>
</protein>
<dbReference type="Proteomes" id="UP000649799">
    <property type="component" value="Unassembled WGS sequence"/>
</dbReference>
<feature type="domain" description="Multidrug resistance protein MdtA-like C-terminal permuted SH3" evidence="2">
    <location>
        <begin position="344"/>
        <end position="404"/>
    </location>
</feature>